<dbReference type="EMBL" id="CAJJDM010000006">
    <property type="protein sequence ID" value="CAD8044995.1"/>
    <property type="molecule type" value="Genomic_DNA"/>
</dbReference>
<feature type="coiled-coil region" evidence="1">
    <location>
        <begin position="749"/>
        <end position="779"/>
    </location>
</feature>
<feature type="coiled-coil region" evidence="1">
    <location>
        <begin position="288"/>
        <end position="315"/>
    </location>
</feature>
<name>A0A8S1JSH3_PARPR</name>
<protein>
    <recommendedName>
        <fullName evidence="5">Choline kinase</fullName>
    </recommendedName>
</protein>
<keyword evidence="1" id="KW-0175">Coiled coil</keyword>
<sequence>MNSRSTHLTEYAIKEIISEKFTSWNQISPSQINISRLTGLTNITYKAQAMMDTTPQTILFREFGNAEGFVDSQQERIVFKTISDMDLGPQQLECGDSWRMEEFVKDGVHPNNQKMAEANFQFKSMGVLQKFHQMDIPIPNNGSSLILRKTISEEMKENVIKKIEKRQLYTDVELKQLECMENFINNAEEFNYLNEMTQKENHEELKFCHNDLNQLNIFNTSKKDKEIIFIDYEYCSYNYPSYDIANFLNESAINYQHEEEPYYILVDDNFNSAPIQAHFLALSYIINKECTQMEIDQIQKLINEKTNKNKDELKNFIGLVKQILEQRLSEQEIVNLFNAISYLKRRIRRFQIISNLNWVWWSILLAHEKNSLNFEYIDYGLLRFKMLEKLLELEKARKKKEEIPYFKFCQKLGGVKMKDIYISPTKAATFLHLINNKCPKQTALQFAQRRICKWDTTIKMDGPSTCRILKPKDSKDKRINGWQNIGLEMYYDNKATIADKNQLELDFDNDAIQKQIEKNEMKLKNDFKNKIAHLQQFYRDLNQKYCFNSNDPDFKNKIRKAKFDLLNNRNLPIKYFKTKGMKYIEIYNELNKKNTNDISEGLLKRLRVFNQLRTDQYRVKEKSMADIYRQKKENQSPIHKELQHDVNIYDNMEEQSEQMLKIIDQSNEFSMKLKKNEQKPVVSQKAIVFAEDFNRAKYLFNLTKQNQMQKMFEIPEVPQLVIPQSSQSIRLMKNLSSPTSLDEQFDNCLNQYAREVIEYQQEMLEKEISTDNIEKLLQEKEILRCSQMRKVSRTYHSPQPSVHLDSSRQMRYQQQLSSRDRESTKAGNSFHLKSRTYAVSPFCK</sequence>
<dbReference type="GO" id="GO:0005737">
    <property type="term" value="C:cytoplasm"/>
    <property type="evidence" value="ECO:0007669"/>
    <property type="project" value="TreeGrafter"/>
</dbReference>
<accession>A0A8S1JSH3</accession>
<dbReference type="PANTHER" id="PTHR22603">
    <property type="entry name" value="CHOLINE/ETHANOALAMINE KINASE"/>
    <property type="match status" value="1"/>
</dbReference>
<organism evidence="3 4">
    <name type="scientific">Paramecium primaurelia</name>
    <dbReference type="NCBI Taxonomy" id="5886"/>
    <lineage>
        <taxon>Eukaryota</taxon>
        <taxon>Sar</taxon>
        <taxon>Alveolata</taxon>
        <taxon>Ciliophora</taxon>
        <taxon>Intramacronucleata</taxon>
        <taxon>Oligohymenophorea</taxon>
        <taxon>Peniculida</taxon>
        <taxon>Parameciidae</taxon>
        <taxon>Paramecium</taxon>
    </lineage>
</organism>
<gene>
    <name evidence="3" type="ORF">PPRIM_AZ9-3.1.T0090018</name>
</gene>
<evidence type="ECO:0000256" key="1">
    <source>
        <dbReference type="SAM" id="Coils"/>
    </source>
</evidence>
<dbReference type="GO" id="GO:0006646">
    <property type="term" value="P:phosphatidylethanolamine biosynthetic process"/>
    <property type="evidence" value="ECO:0007669"/>
    <property type="project" value="TreeGrafter"/>
</dbReference>
<feature type="compositionally biased region" description="Polar residues" evidence="2">
    <location>
        <begin position="807"/>
        <end position="817"/>
    </location>
</feature>
<evidence type="ECO:0000313" key="4">
    <source>
        <dbReference type="Proteomes" id="UP000688137"/>
    </source>
</evidence>
<reference evidence="3" key="1">
    <citation type="submission" date="2021-01" db="EMBL/GenBank/DDBJ databases">
        <authorList>
            <consortium name="Genoscope - CEA"/>
            <person name="William W."/>
        </authorList>
    </citation>
    <scope>NUCLEOTIDE SEQUENCE</scope>
</reference>
<dbReference type="Proteomes" id="UP000688137">
    <property type="component" value="Unassembled WGS sequence"/>
</dbReference>
<dbReference type="GO" id="GO:0004305">
    <property type="term" value="F:ethanolamine kinase activity"/>
    <property type="evidence" value="ECO:0007669"/>
    <property type="project" value="TreeGrafter"/>
</dbReference>
<dbReference type="GO" id="GO:0004103">
    <property type="term" value="F:choline kinase activity"/>
    <property type="evidence" value="ECO:0007669"/>
    <property type="project" value="TreeGrafter"/>
</dbReference>
<evidence type="ECO:0000256" key="2">
    <source>
        <dbReference type="SAM" id="MobiDB-lite"/>
    </source>
</evidence>
<dbReference type="PANTHER" id="PTHR22603:SF93">
    <property type="entry name" value="RE24176P"/>
    <property type="match status" value="1"/>
</dbReference>
<dbReference type="AlphaFoldDB" id="A0A8S1JSH3"/>
<evidence type="ECO:0008006" key="5">
    <source>
        <dbReference type="Google" id="ProtNLM"/>
    </source>
</evidence>
<proteinExistence type="predicted"/>
<dbReference type="CDD" id="cd14021">
    <property type="entry name" value="ChoK-like_euk"/>
    <property type="match status" value="1"/>
</dbReference>
<evidence type="ECO:0000313" key="3">
    <source>
        <dbReference type="EMBL" id="CAD8044995.1"/>
    </source>
</evidence>
<keyword evidence="4" id="KW-1185">Reference proteome</keyword>
<comment type="caution">
    <text evidence="3">The sequence shown here is derived from an EMBL/GenBank/DDBJ whole genome shotgun (WGS) entry which is preliminary data.</text>
</comment>
<feature type="region of interest" description="Disordered" evidence="2">
    <location>
        <begin position="790"/>
        <end position="829"/>
    </location>
</feature>
<dbReference type="Pfam" id="PF01633">
    <property type="entry name" value="Choline_kinase"/>
    <property type="match status" value="1"/>
</dbReference>